<evidence type="ECO:0000313" key="3">
    <source>
        <dbReference type="EMBL" id="CAI3995187.1"/>
    </source>
</evidence>
<reference evidence="4 5" key="2">
    <citation type="submission" date="2024-05" db="EMBL/GenBank/DDBJ databases">
        <authorList>
            <person name="Chen Y."/>
            <person name="Shah S."/>
            <person name="Dougan E. K."/>
            <person name="Thang M."/>
            <person name="Chan C."/>
        </authorList>
    </citation>
    <scope>NUCLEOTIDE SEQUENCE [LARGE SCALE GENOMIC DNA]</scope>
</reference>
<comment type="caution">
    <text evidence="3">The sequence shown here is derived from an EMBL/GenBank/DDBJ whole genome shotgun (WGS) entry which is preliminary data.</text>
</comment>
<keyword evidence="1" id="KW-0175">Coiled coil</keyword>
<dbReference type="Proteomes" id="UP001152797">
    <property type="component" value="Unassembled WGS sequence"/>
</dbReference>
<dbReference type="EMBL" id="CAMXCT010002046">
    <property type="protein sequence ID" value="CAI3995187.1"/>
    <property type="molecule type" value="Genomic_DNA"/>
</dbReference>
<dbReference type="AlphaFoldDB" id="A0A9P1CQB2"/>
<evidence type="ECO:0000256" key="1">
    <source>
        <dbReference type="SAM" id="Coils"/>
    </source>
</evidence>
<evidence type="ECO:0000313" key="5">
    <source>
        <dbReference type="Proteomes" id="UP001152797"/>
    </source>
</evidence>
<dbReference type="EMBL" id="CAMXCT030002046">
    <property type="protein sequence ID" value="CAL4782499.1"/>
    <property type="molecule type" value="Genomic_DNA"/>
</dbReference>
<protein>
    <submittedName>
        <fullName evidence="3">Uncharacterized protein</fullName>
    </submittedName>
</protein>
<sequence>MACDCKCGQVLQAELTELKQRRQELREAFKANKAHMKAAQKRKDQAGQGSSSTFGVGLAELARIDDGRAHRVSENKKSCAGACSWHTFYGYYVQTNDIYHRKLYTERLSNRVAPLLQLPHEVSQPTSPLERYANGLSVIIQFVTNERNLQSPFELVVSKGGAHNLIGGNYHPQPKKFVRPPNQNLQVHKQSAS</sequence>
<proteinExistence type="predicted"/>
<feature type="region of interest" description="Disordered" evidence="2">
    <location>
        <begin position="173"/>
        <end position="193"/>
    </location>
</feature>
<gene>
    <name evidence="3" type="ORF">C1SCF055_LOCUS21778</name>
</gene>
<feature type="coiled-coil region" evidence="1">
    <location>
        <begin position="8"/>
        <end position="35"/>
    </location>
</feature>
<keyword evidence="5" id="KW-1185">Reference proteome</keyword>
<dbReference type="EMBL" id="CAMXCT020002046">
    <property type="protein sequence ID" value="CAL1148562.1"/>
    <property type="molecule type" value="Genomic_DNA"/>
</dbReference>
<name>A0A9P1CQB2_9DINO</name>
<reference evidence="3" key="1">
    <citation type="submission" date="2022-10" db="EMBL/GenBank/DDBJ databases">
        <authorList>
            <person name="Chen Y."/>
            <person name="Dougan E. K."/>
            <person name="Chan C."/>
            <person name="Rhodes N."/>
            <person name="Thang M."/>
        </authorList>
    </citation>
    <scope>NUCLEOTIDE SEQUENCE</scope>
</reference>
<evidence type="ECO:0000256" key="2">
    <source>
        <dbReference type="SAM" id="MobiDB-lite"/>
    </source>
</evidence>
<accession>A0A9P1CQB2</accession>
<organism evidence="3">
    <name type="scientific">Cladocopium goreaui</name>
    <dbReference type="NCBI Taxonomy" id="2562237"/>
    <lineage>
        <taxon>Eukaryota</taxon>
        <taxon>Sar</taxon>
        <taxon>Alveolata</taxon>
        <taxon>Dinophyceae</taxon>
        <taxon>Suessiales</taxon>
        <taxon>Symbiodiniaceae</taxon>
        <taxon>Cladocopium</taxon>
    </lineage>
</organism>
<evidence type="ECO:0000313" key="4">
    <source>
        <dbReference type="EMBL" id="CAL4782499.1"/>
    </source>
</evidence>
<feature type="compositionally biased region" description="Polar residues" evidence="2">
    <location>
        <begin position="181"/>
        <end position="193"/>
    </location>
</feature>